<accession>A0A0F9B8X5</accession>
<dbReference type="AlphaFoldDB" id="A0A0F9B8X5"/>
<dbReference type="SUPFAM" id="SSF55846">
    <property type="entry name" value="N-acetylmuramoyl-L-alanine amidase-like"/>
    <property type="match status" value="1"/>
</dbReference>
<feature type="non-terminal residue" evidence="1">
    <location>
        <position position="105"/>
    </location>
</feature>
<protein>
    <submittedName>
        <fullName evidence="1">Uncharacterized protein</fullName>
    </submittedName>
</protein>
<dbReference type="CDD" id="cd06583">
    <property type="entry name" value="PGRP"/>
    <property type="match status" value="1"/>
</dbReference>
<organism evidence="1">
    <name type="scientific">marine sediment metagenome</name>
    <dbReference type="NCBI Taxonomy" id="412755"/>
    <lineage>
        <taxon>unclassified sequences</taxon>
        <taxon>metagenomes</taxon>
        <taxon>ecological metagenomes</taxon>
    </lineage>
</organism>
<dbReference type="GO" id="GO:0009253">
    <property type="term" value="P:peptidoglycan catabolic process"/>
    <property type="evidence" value="ECO:0007669"/>
    <property type="project" value="InterPro"/>
</dbReference>
<dbReference type="PANTHER" id="PTHR11022:SF41">
    <property type="entry name" value="PEPTIDOGLYCAN-RECOGNITION PROTEIN LC-RELATED"/>
    <property type="match status" value="1"/>
</dbReference>
<dbReference type="EMBL" id="LAZR01038882">
    <property type="protein sequence ID" value="KKL18404.1"/>
    <property type="molecule type" value="Genomic_DNA"/>
</dbReference>
<proteinExistence type="predicted"/>
<dbReference type="InterPro" id="IPR036505">
    <property type="entry name" value="Amidase/PGRP_sf"/>
</dbReference>
<gene>
    <name evidence="1" type="ORF">LCGC14_2475840</name>
</gene>
<dbReference type="GO" id="GO:0008745">
    <property type="term" value="F:N-acetylmuramoyl-L-alanine amidase activity"/>
    <property type="evidence" value="ECO:0007669"/>
    <property type="project" value="InterPro"/>
</dbReference>
<name>A0A0F9B8X5_9ZZZZ</name>
<sequence>MTITVDYDQPDWGSSRVYGDGDLSGLWVPDKVVVHWGGAPGPPITKAGERRLLRGWQRFHIESRGWRDIAYNYAVGNSGTLYRLRGWNPSGATSGDFEGDGIPEN</sequence>
<evidence type="ECO:0000313" key="1">
    <source>
        <dbReference type="EMBL" id="KKL18404.1"/>
    </source>
</evidence>
<reference evidence="1" key="1">
    <citation type="journal article" date="2015" name="Nature">
        <title>Complex archaea that bridge the gap between prokaryotes and eukaryotes.</title>
        <authorList>
            <person name="Spang A."/>
            <person name="Saw J.H."/>
            <person name="Jorgensen S.L."/>
            <person name="Zaremba-Niedzwiedzka K."/>
            <person name="Martijn J."/>
            <person name="Lind A.E."/>
            <person name="van Eijk R."/>
            <person name="Schleper C."/>
            <person name="Guy L."/>
            <person name="Ettema T.J."/>
        </authorList>
    </citation>
    <scope>NUCLEOTIDE SEQUENCE</scope>
</reference>
<comment type="caution">
    <text evidence="1">The sequence shown here is derived from an EMBL/GenBank/DDBJ whole genome shotgun (WGS) entry which is preliminary data.</text>
</comment>
<dbReference type="InterPro" id="IPR002502">
    <property type="entry name" value="Amidase_domain"/>
</dbReference>
<dbReference type="InterPro" id="IPR015510">
    <property type="entry name" value="PGRP"/>
</dbReference>
<dbReference type="PANTHER" id="PTHR11022">
    <property type="entry name" value="PEPTIDOGLYCAN RECOGNITION PROTEIN"/>
    <property type="match status" value="1"/>
</dbReference>
<dbReference type="Gene3D" id="3.40.80.10">
    <property type="entry name" value="Peptidoglycan recognition protein-like"/>
    <property type="match status" value="1"/>
</dbReference>